<evidence type="ECO:0000313" key="7">
    <source>
        <dbReference type="Proteomes" id="UP000473014"/>
    </source>
</evidence>
<keyword evidence="3" id="KW-1133">Transmembrane helix</keyword>
<comment type="similarity">
    <text evidence="1">Belongs to the LytR/CpsA/Psr (LCP) family.</text>
</comment>
<evidence type="ECO:0000256" key="1">
    <source>
        <dbReference type="ARBA" id="ARBA00006068"/>
    </source>
</evidence>
<keyword evidence="3" id="KW-0472">Membrane</keyword>
<feature type="compositionally biased region" description="Polar residues" evidence="2">
    <location>
        <begin position="268"/>
        <end position="277"/>
    </location>
</feature>
<feature type="compositionally biased region" description="Basic residues" evidence="2">
    <location>
        <begin position="129"/>
        <end position="142"/>
    </location>
</feature>
<gene>
    <name evidence="6" type="ORF">F0L17_09260</name>
</gene>
<sequence>MDAQSRGRAGDVDPADQWVFDPETGDYKLRPASPGARPSPSPAPRTAAPRTAPPRTEAPRASDHRQATAPHGEVPRQRRRRVADDPESESTDATPAETRPPGGRAAARKSAGGRAAARYQAAQTGGRAAARRKARAKKAGRKKALKWTGGVAAFLVVGTSVAGYLVYDHFNGNLSTVDVGDVGGDTGGFGEGGPINILLIGTDKRTGAGNEGYGDTGSGGHADTTFLFHVSEDRSNATVLSIPRDLITDIPDCPTKQEDGTTEMIPGTPNTRFNNSLGQGGRDPGCTMRTVKELTGLDVHHFMMADFNAVKTLTTAIGGVEVCLEKPVKDPKSKLDLPAGESVVMGEDALAFVRTRKSFGNSSDLDRIKVQQQFLSSMIRKFKSNDTLTDPGKLWDLADAATKALTVDSKIGSIKKLTDLGRELSGIDLKNISFVTLPVNDNPTEKIKATVVLDETKALPLFSMLQNDVSLTEVEKKEKAAKDKAKQEQEALLKGPRADAVDVRVDVFNGGEIAGAAQTTLSWLQNSHGMSKARNGGNAPEPADKTTLEYAPNQADQARKLADLMGLPASALKPGTVDAVGREPMVLTLGADFKGVGIPVATPTKAPENLGNVEADEQICAK</sequence>
<protein>
    <submittedName>
        <fullName evidence="6">LytR family transcriptional regulator</fullName>
    </submittedName>
</protein>
<evidence type="ECO:0000313" key="6">
    <source>
        <dbReference type="EMBL" id="MTE19310.1"/>
    </source>
</evidence>
<evidence type="ECO:0000256" key="2">
    <source>
        <dbReference type="SAM" id="MobiDB-lite"/>
    </source>
</evidence>
<accession>A0A6G2BAM5</accession>
<feature type="region of interest" description="Disordered" evidence="2">
    <location>
        <begin position="1"/>
        <end position="142"/>
    </location>
</feature>
<dbReference type="InterPro" id="IPR027381">
    <property type="entry name" value="LytR/CpsA/Psr_C"/>
</dbReference>
<dbReference type="Pfam" id="PF03816">
    <property type="entry name" value="LytR_cpsA_psr"/>
    <property type="match status" value="1"/>
</dbReference>
<proteinExistence type="inferred from homology"/>
<comment type="caution">
    <text evidence="6">The sequence shown here is derived from an EMBL/GenBank/DDBJ whole genome shotgun (WGS) entry which is preliminary data.</text>
</comment>
<name>A0A6G2BAM5_9ACTN</name>
<dbReference type="AlphaFoldDB" id="A0A6G2BAM5"/>
<keyword evidence="7" id="KW-1185">Reference proteome</keyword>
<dbReference type="Gene3D" id="3.30.70.2390">
    <property type="match status" value="1"/>
</dbReference>
<dbReference type="NCBIfam" id="TIGR00350">
    <property type="entry name" value="lytR_cpsA_psr"/>
    <property type="match status" value="1"/>
</dbReference>
<organism evidence="6 7">
    <name type="scientific">Streptomyces taklimakanensis</name>
    <dbReference type="NCBI Taxonomy" id="2569853"/>
    <lineage>
        <taxon>Bacteria</taxon>
        <taxon>Bacillati</taxon>
        <taxon>Actinomycetota</taxon>
        <taxon>Actinomycetes</taxon>
        <taxon>Kitasatosporales</taxon>
        <taxon>Streptomycetaceae</taxon>
        <taxon>Streptomyces</taxon>
    </lineage>
</organism>
<feature type="domain" description="LytR/CpsA/Psr regulator C-terminal" evidence="5">
    <location>
        <begin position="502"/>
        <end position="593"/>
    </location>
</feature>
<dbReference type="Gene3D" id="3.40.630.190">
    <property type="entry name" value="LCP protein"/>
    <property type="match status" value="1"/>
</dbReference>
<feature type="region of interest" description="Disordered" evidence="2">
    <location>
        <begin position="250"/>
        <end position="284"/>
    </location>
</feature>
<feature type="transmembrane region" description="Helical" evidence="3">
    <location>
        <begin position="144"/>
        <end position="167"/>
    </location>
</feature>
<dbReference type="InterPro" id="IPR004474">
    <property type="entry name" value="LytR_CpsA_psr"/>
</dbReference>
<evidence type="ECO:0000259" key="5">
    <source>
        <dbReference type="Pfam" id="PF13399"/>
    </source>
</evidence>
<feature type="compositionally biased region" description="Low complexity" evidence="2">
    <location>
        <begin position="44"/>
        <end position="55"/>
    </location>
</feature>
<dbReference type="PANTHER" id="PTHR33392">
    <property type="entry name" value="POLYISOPRENYL-TEICHOIC ACID--PEPTIDOGLYCAN TEICHOIC ACID TRANSFERASE TAGU"/>
    <property type="match status" value="1"/>
</dbReference>
<evidence type="ECO:0000256" key="3">
    <source>
        <dbReference type="SAM" id="Phobius"/>
    </source>
</evidence>
<dbReference type="EMBL" id="WIXO01000001">
    <property type="protein sequence ID" value="MTE19310.1"/>
    <property type="molecule type" value="Genomic_DNA"/>
</dbReference>
<dbReference type="Proteomes" id="UP000473014">
    <property type="component" value="Unassembled WGS sequence"/>
</dbReference>
<dbReference type="PANTHER" id="PTHR33392:SF6">
    <property type="entry name" value="POLYISOPRENYL-TEICHOIC ACID--PEPTIDOGLYCAN TEICHOIC ACID TRANSFERASE TAGU"/>
    <property type="match status" value="1"/>
</dbReference>
<evidence type="ECO:0000259" key="4">
    <source>
        <dbReference type="Pfam" id="PF03816"/>
    </source>
</evidence>
<feature type="compositionally biased region" description="Basic and acidic residues" evidence="2">
    <location>
        <begin position="57"/>
        <end position="66"/>
    </location>
</feature>
<keyword evidence="3" id="KW-0812">Transmembrane</keyword>
<feature type="domain" description="Cell envelope-related transcriptional attenuator" evidence="4">
    <location>
        <begin position="221"/>
        <end position="383"/>
    </location>
</feature>
<dbReference type="Pfam" id="PF13399">
    <property type="entry name" value="LytR_C"/>
    <property type="match status" value="1"/>
</dbReference>
<dbReference type="RefSeq" id="WP_162465988.1">
    <property type="nucleotide sequence ID" value="NZ_WIXO01000001.1"/>
</dbReference>
<feature type="compositionally biased region" description="Low complexity" evidence="2">
    <location>
        <begin position="102"/>
        <end position="128"/>
    </location>
</feature>
<reference evidence="6 7" key="1">
    <citation type="submission" date="2019-11" db="EMBL/GenBank/DDBJ databases">
        <authorList>
            <person name="Yuan L."/>
        </authorList>
    </citation>
    <scope>NUCLEOTIDE SEQUENCE [LARGE SCALE GENOMIC DNA]</scope>
    <source>
        <strain evidence="6 7">TRM43335</strain>
    </source>
</reference>
<dbReference type="InterPro" id="IPR050922">
    <property type="entry name" value="LytR/CpsA/Psr_CW_biosynth"/>
</dbReference>